<evidence type="ECO:0000256" key="3">
    <source>
        <dbReference type="ARBA" id="ARBA00038567"/>
    </source>
</evidence>
<evidence type="ECO:0000313" key="11">
    <source>
        <dbReference type="EMBL" id="QKX54350.1"/>
    </source>
</evidence>
<dbReference type="InterPro" id="IPR011763">
    <property type="entry name" value="COA_CT_C"/>
</dbReference>
<organism evidence="11 12">
    <name type="scientific">Talaromyces rugulosus</name>
    <name type="common">Penicillium rugulosum</name>
    <dbReference type="NCBI Taxonomy" id="121627"/>
    <lineage>
        <taxon>Eukaryota</taxon>
        <taxon>Fungi</taxon>
        <taxon>Dikarya</taxon>
        <taxon>Ascomycota</taxon>
        <taxon>Pezizomycotina</taxon>
        <taxon>Eurotiomycetes</taxon>
        <taxon>Eurotiomycetidae</taxon>
        <taxon>Eurotiales</taxon>
        <taxon>Trichocomaceae</taxon>
        <taxon>Talaromyces</taxon>
        <taxon>Talaromyces sect. Islandici</taxon>
    </lineage>
</organism>
<evidence type="ECO:0000256" key="5">
    <source>
        <dbReference type="ARBA" id="ARBA00042797"/>
    </source>
</evidence>
<feature type="region of interest" description="Disordered" evidence="8">
    <location>
        <begin position="1"/>
        <end position="54"/>
    </location>
</feature>
<feature type="domain" description="CoA carboxyltransferase N-terminal" evidence="9">
    <location>
        <begin position="55"/>
        <end position="322"/>
    </location>
</feature>
<dbReference type="AlphaFoldDB" id="A0A7H8QK83"/>
<dbReference type="PANTHER" id="PTHR43842">
    <property type="entry name" value="PROPIONYL-COA CARBOXYLASE BETA CHAIN"/>
    <property type="match status" value="1"/>
</dbReference>
<evidence type="ECO:0000259" key="9">
    <source>
        <dbReference type="PROSITE" id="PS50980"/>
    </source>
</evidence>
<evidence type="ECO:0000256" key="4">
    <source>
        <dbReference type="ARBA" id="ARBA00041138"/>
    </source>
</evidence>
<proteinExistence type="predicted"/>
<dbReference type="InterPro" id="IPR034733">
    <property type="entry name" value="AcCoA_carboxyl_beta"/>
</dbReference>
<dbReference type="SUPFAM" id="SSF52096">
    <property type="entry name" value="ClpP/crotonase"/>
    <property type="match status" value="2"/>
</dbReference>
<protein>
    <recommendedName>
        <fullName evidence="4">Propionyl-CoA carboxylase beta chain, mitochondrial</fullName>
        <ecNumber evidence="2">6.4.1.3</ecNumber>
    </recommendedName>
    <alternativeName>
        <fullName evidence="5">Propanoyl-CoA:carbon dioxide ligase subunit beta</fullName>
    </alternativeName>
</protein>
<feature type="domain" description="CoA carboxyltransferase C-terminal" evidence="10">
    <location>
        <begin position="329"/>
        <end position="602"/>
    </location>
</feature>
<keyword evidence="12" id="KW-1185">Reference proteome</keyword>
<evidence type="ECO:0000256" key="8">
    <source>
        <dbReference type="SAM" id="MobiDB-lite"/>
    </source>
</evidence>
<evidence type="ECO:0000256" key="7">
    <source>
        <dbReference type="ARBA" id="ARBA00049495"/>
    </source>
</evidence>
<dbReference type="PANTHER" id="PTHR43842:SF2">
    <property type="entry name" value="PROPIONYL-COA CARBOXYLASE BETA CHAIN, MITOCHONDRIAL"/>
    <property type="match status" value="1"/>
</dbReference>
<evidence type="ECO:0000256" key="6">
    <source>
        <dbReference type="ARBA" id="ARBA00048208"/>
    </source>
</evidence>
<gene>
    <name evidence="11" type="ORF">TRUGW13939_01436</name>
</gene>
<evidence type="ECO:0000256" key="1">
    <source>
        <dbReference type="ARBA" id="ARBA00005060"/>
    </source>
</evidence>
<comment type="subunit">
    <text evidence="3">The holoenzyme is a dodecamer composed of 6 PCCA/alpha subunits and 6 PCCB/beta subunits.</text>
</comment>
<dbReference type="EC" id="6.4.1.3" evidence="2"/>
<sequence>MKKGSEQKPTDAAKTTNQAAQRLNQVTAHVAKDGPSPSGKDSKGPGSSSNLPADYSDILSTISTLRDAATTPNLKHRGYIRQKQAGKLWVRERIEQLLDDSTFREVGSVSGTVKWETTSPTQERVASFTPSNNIQGTGKLQGRDVLLTADDFSIRSGHADGASSGKTVYLEKMAVALKLPVIKLVDGSSGGGSVTTIKKEGWSYLPSLPHFRHVVEQLNMGIPNLGAVLGPAIGLGAARVVACHFSVMAADVGTLFNAGPKVVEGATFEEGLSFRDLGGPMMHCTNGTIDNLAADEAGCFDQIRTVLGYLPNSGLDAPPVVPCTDPETREDLSLRSIIPRKQTRMYNPRFIIKSVIDHGSWFEIGALWGKTAISGLARLAGHPVGVISLNCEVNGGALDAQGSQKLTRFLKLCDVMNIPVLQFLDIREWSPLPGKMPLLKISLIRIPNTDLRMIAGYAIGTIAERTSVMRWGIELTKTYFSTTTPIFNVITRRVFGVAGGVMIAARDPSMQVAWPSGQWGSLPLEGGIEVGHRHELREAEKVGRKEEMYEALDAEYRRLMNPVRTANAFGVEEIIDPKDTRQVCCAWVRHMYGATMRERLAHRASGKIRPSFT</sequence>
<accession>A0A7H8QK83</accession>
<dbReference type="Gene3D" id="3.90.226.10">
    <property type="entry name" value="2-enoyl-CoA Hydratase, Chain A, domain 1"/>
    <property type="match status" value="3"/>
</dbReference>
<evidence type="ECO:0000259" key="10">
    <source>
        <dbReference type="PROSITE" id="PS50989"/>
    </source>
</evidence>
<dbReference type="GO" id="GO:0004658">
    <property type="term" value="F:propionyl-CoA carboxylase activity"/>
    <property type="evidence" value="ECO:0007669"/>
    <property type="project" value="UniProtKB-EC"/>
</dbReference>
<dbReference type="InterPro" id="IPR011762">
    <property type="entry name" value="COA_CT_N"/>
</dbReference>
<reference evidence="12" key="1">
    <citation type="submission" date="2020-06" db="EMBL/GenBank/DDBJ databases">
        <title>A chromosome-scale genome assembly of Talaromyces rugulosus W13939.</title>
        <authorList>
            <person name="Wang B."/>
            <person name="Guo L."/>
            <person name="Ye K."/>
            <person name="Wang L."/>
        </authorList>
    </citation>
    <scope>NUCLEOTIDE SEQUENCE [LARGE SCALE GENOMIC DNA]</scope>
    <source>
        <strain evidence="12">W13939</strain>
    </source>
</reference>
<dbReference type="InterPro" id="IPR029045">
    <property type="entry name" value="ClpP/crotonase-like_dom_sf"/>
</dbReference>
<name>A0A7H8QK83_TALRU</name>
<evidence type="ECO:0000256" key="2">
    <source>
        <dbReference type="ARBA" id="ARBA00013050"/>
    </source>
</evidence>
<dbReference type="Pfam" id="PF01039">
    <property type="entry name" value="Carboxyl_trans"/>
    <property type="match status" value="2"/>
</dbReference>
<comment type="catalytic activity">
    <reaction evidence="7">
        <text>propanoyl-CoA + hydrogencarbonate + ATP = (S)-methylmalonyl-CoA + ADP + phosphate + H(+)</text>
        <dbReference type="Rhea" id="RHEA:23720"/>
        <dbReference type="ChEBI" id="CHEBI:15378"/>
        <dbReference type="ChEBI" id="CHEBI:17544"/>
        <dbReference type="ChEBI" id="CHEBI:30616"/>
        <dbReference type="ChEBI" id="CHEBI:43474"/>
        <dbReference type="ChEBI" id="CHEBI:57327"/>
        <dbReference type="ChEBI" id="CHEBI:57392"/>
        <dbReference type="ChEBI" id="CHEBI:456216"/>
        <dbReference type="EC" id="6.4.1.3"/>
    </reaction>
    <physiologicalReaction direction="left-to-right" evidence="7">
        <dbReference type="Rhea" id="RHEA:23721"/>
    </physiologicalReaction>
</comment>
<comment type="pathway">
    <text evidence="1">Metabolic intermediate metabolism; propanoyl-CoA degradation; succinyl-CoA from propanoyl-CoA: step 1/3.</text>
</comment>
<dbReference type="OrthoDB" id="439921at2759"/>
<dbReference type="RefSeq" id="XP_035340529.1">
    <property type="nucleotide sequence ID" value="XM_035484636.1"/>
</dbReference>
<dbReference type="PROSITE" id="PS50980">
    <property type="entry name" value="COA_CT_NTER"/>
    <property type="match status" value="1"/>
</dbReference>
<dbReference type="PROSITE" id="PS50989">
    <property type="entry name" value="COA_CT_CTER"/>
    <property type="match status" value="1"/>
</dbReference>
<feature type="compositionally biased region" description="Basic and acidic residues" evidence="8">
    <location>
        <begin position="1"/>
        <end position="11"/>
    </location>
</feature>
<dbReference type="GeneID" id="55988947"/>
<dbReference type="KEGG" id="trg:TRUGW13939_01436"/>
<evidence type="ECO:0000313" key="12">
    <source>
        <dbReference type="Proteomes" id="UP000509510"/>
    </source>
</evidence>
<dbReference type="EMBL" id="CP055898">
    <property type="protein sequence ID" value="QKX54350.1"/>
    <property type="molecule type" value="Genomic_DNA"/>
</dbReference>
<feature type="compositionally biased region" description="Low complexity" evidence="8">
    <location>
        <begin position="33"/>
        <end position="49"/>
    </location>
</feature>
<dbReference type="Proteomes" id="UP000509510">
    <property type="component" value="Chromosome I"/>
</dbReference>
<dbReference type="GO" id="GO:0006552">
    <property type="term" value="P:L-leucine catabolic process"/>
    <property type="evidence" value="ECO:0007669"/>
    <property type="project" value="UniProtKB-UniPathway"/>
</dbReference>
<dbReference type="InterPro" id="IPR051047">
    <property type="entry name" value="AccD/PCCB"/>
</dbReference>
<dbReference type="UniPathway" id="UPA00363">
    <property type="reaction ID" value="UER00861"/>
</dbReference>
<comment type="catalytic activity">
    <reaction evidence="6">
        <text>butanoyl-CoA + hydrogencarbonate + ATP = (2S)-ethylmalonyl-CoA + ADP + phosphate + H(+)</text>
        <dbReference type="Rhea" id="RHEA:59520"/>
        <dbReference type="ChEBI" id="CHEBI:15378"/>
        <dbReference type="ChEBI" id="CHEBI:17544"/>
        <dbReference type="ChEBI" id="CHEBI:30616"/>
        <dbReference type="ChEBI" id="CHEBI:43474"/>
        <dbReference type="ChEBI" id="CHEBI:57371"/>
        <dbReference type="ChEBI" id="CHEBI:60909"/>
        <dbReference type="ChEBI" id="CHEBI:456216"/>
    </reaction>
    <physiologicalReaction direction="left-to-right" evidence="6">
        <dbReference type="Rhea" id="RHEA:59521"/>
    </physiologicalReaction>
</comment>
<feature type="compositionally biased region" description="Polar residues" evidence="8">
    <location>
        <begin position="13"/>
        <end position="27"/>
    </location>
</feature>